<protein>
    <recommendedName>
        <fullName evidence="3">Ig-like domain-containing protein</fullName>
    </recommendedName>
</protein>
<dbReference type="GeneTree" id="ENSGT00940000177378"/>
<dbReference type="SUPFAM" id="SSF48726">
    <property type="entry name" value="Immunoglobulin"/>
    <property type="match status" value="1"/>
</dbReference>
<keyword evidence="5" id="KW-1185">Reference proteome</keyword>
<evidence type="ECO:0000313" key="4">
    <source>
        <dbReference type="Ensembl" id="ENSCSEP00000014874.1"/>
    </source>
</evidence>
<dbReference type="InterPro" id="IPR050413">
    <property type="entry name" value="TCR_beta_variable"/>
</dbReference>
<reference evidence="4 5" key="1">
    <citation type="journal article" date="2014" name="Nat. Genet.">
        <title>Whole-genome sequence of a flatfish provides insights into ZW sex chromosome evolution and adaptation to a benthic lifestyle.</title>
        <authorList>
            <person name="Chen S."/>
            <person name="Zhang G."/>
            <person name="Shao C."/>
            <person name="Huang Q."/>
            <person name="Liu G."/>
            <person name="Zhang P."/>
            <person name="Song W."/>
            <person name="An N."/>
            <person name="Chalopin D."/>
            <person name="Volff J.N."/>
            <person name="Hong Y."/>
            <person name="Li Q."/>
            <person name="Sha Z."/>
            <person name="Zhou H."/>
            <person name="Xie M."/>
            <person name="Yu Q."/>
            <person name="Liu Y."/>
            <person name="Xiang H."/>
            <person name="Wang N."/>
            <person name="Wu K."/>
            <person name="Yang C."/>
            <person name="Zhou Q."/>
            <person name="Liao X."/>
            <person name="Yang L."/>
            <person name="Hu Q."/>
            <person name="Zhang J."/>
            <person name="Meng L."/>
            <person name="Jin L."/>
            <person name="Tian Y."/>
            <person name="Lian J."/>
            <person name="Yang J."/>
            <person name="Miao G."/>
            <person name="Liu S."/>
            <person name="Liang Z."/>
            <person name="Yan F."/>
            <person name="Li Y."/>
            <person name="Sun B."/>
            <person name="Zhang H."/>
            <person name="Zhang J."/>
            <person name="Zhu Y."/>
            <person name="Du M."/>
            <person name="Zhao Y."/>
            <person name="Schartl M."/>
            <person name="Tang Q."/>
            <person name="Wang J."/>
        </authorList>
    </citation>
    <scope>NUCLEOTIDE SEQUENCE</scope>
</reference>
<dbReference type="AlphaFoldDB" id="A0A3P8VKR3"/>
<dbReference type="InterPro" id="IPR013106">
    <property type="entry name" value="Ig_V-set"/>
</dbReference>
<accession>A0A3P8VKR3</accession>
<evidence type="ECO:0000259" key="3">
    <source>
        <dbReference type="PROSITE" id="PS50835"/>
    </source>
</evidence>
<dbReference type="InterPro" id="IPR036179">
    <property type="entry name" value="Ig-like_dom_sf"/>
</dbReference>
<evidence type="ECO:0000313" key="5">
    <source>
        <dbReference type="Proteomes" id="UP000265120"/>
    </source>
</evidence>
<dbReference type="GO" id="GO:0007166">
    <property type="term" value="P:cell surface receptor signaling pathway"/>
    <property type="evidence" value="ECO:0007669"/>
    <property type="project" value="TreeGrafter"/>
</dbReference>
<feature type="domain" description="Ig-like" evidence="3">
    <location>
        <begin position="9"/>
        <end position="117"/>
    </location>
</feature>
<evidence type="ECO:0000256" key="2">
    <source>
        <dbReference type="ARBA" id="ARBA00022859"/>
    </source>
</evidence>
<dbReference type="PANTHER" id="PTHR23268:SF102">
    <property type="entry name" value="IMMUNOGLOBULIN V-SET DOMAIN-CONTAINING PROTEIN"/>
    <property type="match status" value="1"/>
</dbReference>
<dbReference type="OMA" id="TIEFYQM"/>
<sequence length="144" mass="16177">WQTIKLFLPQSATKTPIPWTDEGKNATMHCSHTKGALYLQMYWFQQLPGEAMKQIVFTQVNIKPDYEPNFSEEKFSVNKPDAESGTLTVMKVKKTDEGLYFCGVAQHSDKTTHGRLTKTPAQHHNCTNLSTLTEGETAASQNAQ</sequence>
<dbReference type="InterPro" id="IPR003599">
    <property type="entry name" value="Ig_sub"/>
</dbReference>
<dbReference type="InterPro" id="IPR007110">
    <property type="entry name" value="Ig-like_dom"/>
</dbReference>
<dbReference type="InterPro" id="IPR013783">
    <property type="entry name" value="Ig-like_fold"/>
</dbReference>
<proteinExistence type="predicted"/>
<keyword evidence="1" id="KW-0732">Signal</keyword>
<dbReference type="InParanoid" id="A0A3P8VKR3"/>
<name>A0A3P8VKR3_CYNSE</name>
<keyword evidence="2" id="KW-0391">Immunity</keyword>
<dbReference type="Gene3D" id="2.60.40.10">
    <property type="entry name" value="Immunoglobulins"/>
    <property type="match status" value="1"/>
</dbReference>
<reference evidence="4" key="3">
    <citation type="submission" date="2025-09" db="UniProtKB">
        <authorList>
            <consortium name="Ensembl"/>
        </authorList>
    </citation>
    <scope>IDENTIFICATION</scope>
</reference>
<dbReference type="Proteomes" id="UP000265120">
    <property type="component" value="Chromosome 1"/>
</dbReference>
<dbReference type="Ensembl" id="ENSCSET00000015053.1">
    <property type="protein sequence ID" value="ENSCSEP00000014874.1"/>
    <property type="gene ID" value="ENSCSEG00000009568.1"/>
</dbReference>
<dbReference type="GO" id="GO:0005886">
    <property type="term" value="C:plasma membrane"/>
    <property type="evidence" value="ECO:0007669"/>
    <property type="project" value="TreeGrafter"/>
</dbReference>
<dbReference type="PROSITE" id="PS50835">
    <property type="entry name" value="IG_LIKE"/>
    <property type="match status" value="1"/>
</dbReference>
<organism evidence="4 5">
    <name type="scientific">Cynoglossus semilaevis</name>
    <name type="common">Tongue sole</name>
    <dbReference type="NCBI Taxonomy" id="244447"/>
    <lineage>
        <taxon>Eukaryota</taxon>
        <taxon>Metazoa</taxon>
        <taxon>Chordata</taxon>
        <taxon>Craniata</taxon>
        <taxon>Vertebrata</taxon>
        <taxon>Euteleostomi</taxon>
        <taxon>Actinopterygii</taxon>
        <taxon>Neopterygii</taxon>
        <taxon>Teleostei</taxon>
        <taxon>Neoteleostei</taxon>
        <taxon>Acanthomorphata</taxon>
        <taxon>Carangaria</taxon>
        <taxon>Pleuronectiformes</taxon>
        <taxon>Pleuronectoidei</taxon>
        <taxon>Cynoglossidae</taxon>
        <taxon>Cynoglossinae</taxon>
        <taxon>Cynoglossus</taxon>
    </lineage>
</organism>
<dbReference type="GO" id="GO:0002376">
    <property type="term" value="P:immune system process"/>
    <property type="evidence" value="ECO:0007669"/>
    <property type="project" value="UniProtKB-KW"/>
</dbReference>
<dbReference type="PANTHER" id="PTHR23268">
    <property type="entry name" value="T-CELL RECEPTOR BETA CHAIN"/>
    <property type="match status" value="1"/>
</dbReference>
<evidence type="ECO:0000256" key="1">
    <source>
        <dbReference type="ARBA" id="ARBA00022729"/>
    </source>
</evidence>
<dbReference type="SMART" id="SM00406">
    <property type="entry name" value="IGv"/>
    <property type="match status" value="1"/>
</dbReference>
<dbReference type="SMART" id="SM00409">
    <property type="entry name" value="IG"/>
    <property type="match status" value="1"/>
</dbReference>
<dbReference type="Pfam" id="PF07686">
    <property type="entry name" value="V-set"/>
    <property type="match status" value="1"/>
</dbReference>
<reference evidence="4" key="2">
    <citation type="submission" date="2025-08" db="UniProtKB">
        <authorList>
            <consortium name="Ensembl"/>
        </authorList>
    </citation>
    <scope>IDENTIFICATION</scope>
</reference>